<dbReference type="Proteomes" id="UP000277921">
    <property type="component" value="Unassembled WGS sequence"/>
</dbReference>
<feature type="transmembrane region" description="Helical" evidence="7">
    <location>
        <begin position="31"/>
        <end position="53"/>
    </location>
</feature>
<dbReference type="PANTHER" id="PTHR33884:SF3">
    <property type="entry name" value="UPF0410 PROTEIN YMGE"/>
    <property type="match status" value="1"/>
</dbReference>
<keyword evidence="5 7" id="KW-1133">Transmembrane helix</keyword>
<evidence type="ECO:0000256" key="2">
    <source>
        <dbReference type="ARBA" id="ARBA00011006"/>
    </source>
</evidence>
<organism evidence="8 9">
    <name type="scientific">Burkholderia contaminans</name>
    <dbReference type="NCBI Taxonomy" id="488447"/>
    <lineage>
        <taxon>Bacteria</taxon>
        <taxon>Pseudomonadati</taxon>
        <taxon>Pseudomonadota</taxon>
        <taxon>Betaproteobacteria</taxon>
        <taxon>Burkholderiales</taxon>
        <taxon>Burkholderiaceae</taxon>
        <taxon>Burkholderia</taxon>
        <taxon>Burkholderia cepacia complex</taxon>
    </lineage>
</organism>
<comment type="subcellular location">
    <subcellularLocation>
        <location evidence="1">Cell membrane</location>
        <topology evidence="1">Multi-pass membrane protein</topology>
    </subcellularLocation>
</comment>
<feature type="transmembrane region" description="Helical" evidence="7">
    <location>
        <begin position="59"/>
        <end position="80"/>
    </location>
</feature>
<dbReference type="EMBL" id="QTQV01000013">
    <property type="protein sequence ID" value="RQT12637.1"/>
    <property type="molecule type" value="Genomic_DNA"/>
</dbReference>
<evidence type="ECO:0000256" key="3">
    <source>
        <dbReference type="ARBA" id="ARBA00022475"/>
    </source>
</evidence>
<feature type="transmembrane region" description="Helical" evidence="7">
    <location>
        <begin position="6"/>
        <end position="24"/>
    </location>
</feature>
<evidence type="ECO:0000313" key="9">
    <source>
        <dbReference type="Proteomes" id="UP000277921"/>
    </source>
</evidence>
<evidence type="ECO:0000256" key="7">
    <source>
        <dbReference type="SAM" id="Phobius"/>
    </source>
</evidence>
<evidence type="ECO:0000256" key="4">
    <source>
        <dbReference type="ARBA" id="ARBA00022692"/>
    </source>
</evidence>
<protein>
    <submittedName>
        <fullName evidence="8">GlsB/YeaQ/YmgE family stress response membrane protein</fullName>
    </submittedName>
</protein>
<reference evidence="8 9" key="1">
    <citation type="submission" date="2018-08" db="EMBL/GenBank/DDBJ databases">
        <title>Comparative analysis of Burkholderia isolates from Puerto Rico.</title>
        <authorList>
            <person name="Hall C."/>
            <person name="Sahl J."/>
            <person name="Wagner D."/>
        </authorList>
    </citation>
    <scope>NUCLEOTIDE SEQUENCE [LARGE SCALE GENOMIC DNA]</scope>
    <source>
        <strain evidence="8 9">Bp9025</strain>
    </source>
</reference>
<keyword evidence="3" id="KW-1003">Cell membrane</keyword>
<proteinExistence type="inferred from homology"/>
<dbReference type="Pfam" id="PF04226">
    <property type="entry name" value="Transgly_assoc"/>
    <property type="match status" value="1"/>
</dbReference>
<keyword evidence="6 7" id="KW-0472">Membrane</keyword>
<evidence type="ECO:0000313" key="8">
    <source>
        <dbReference type="EMBL" id="RQT12637.1"/>
    </source>
</evidence>
<gene>
    <name evidence="8" type="ORF">DF051_22435</name>
</gene>
<evidence type="ECO:0000256" key="1">
    <source>
        <dbReference type="ARBA" id="ARBA00004651"/>
    </source>
</evidence>
<evidence type="ECO:0000256" key="6">
    <source>
        <dbReference type="ARBA" id="ARBA00023136"/>
    </source>
</evidence>
<dbReference type="RefSeq" id="WP_124581631.1">
    <property type="nucleotide sequence ID" value="NZ_QTQV01000013.1"/>
</dbReference>
<dbReference type="InterPro" id="IPR007341">
    <property type="entry name" value="Transgly_assoc"/>
</dbReference>
<sequence>MDMHGLIIWLVIGAIAGWLAGVLVKGGGFGLLIDIVVGILGAVIGGWLAGLLGSGISGILGSIVIALIGAVILLLVIRLFNRAT</sequence>
<evidence type="ECO:0000256" key="5">
    <source>
        <dbReference type="ARBA" id="ARBA00022989"/>
    </source>
</evidence>
<accession>A0A3N8PLP1</accession>
<dbReference type="PANTHER" id="PTHR33884">
    <property type="entry name" value="UPF0410 PROTEIN YMGE"/>
    <property type="match status" value="1"/>
</dbReference>
<comment type="similarity">
    <text evidence="2">Belongs to the UPF0410 family.</text>
</comment>
<keyword evidence="4 7" id="KW-0812">Transmembrane</keyword>
<dbReference type="GO" id="GO:0005886">
    <property type="term" value="C:plasma membrane"/>
    <property type="evidence" value="ECO:0007669"/>
    <property type="project" value="UniProtKB-SubCell"/>
</dbReference>
<dbReference type="AlphaFoldDB" id="A0A3N8PLP1"/>
<comment type="caution">
    <text evidence="8">The sequence shown here is derived from an EMBL/GenBank/DDBJ whole genome shotgun (WGS) entry which is preliminary data.</text>
</comment>
<name>A0A3N8PLP1_9BURK</name>